<keyword evidence="1" id="KW-1133">Transmembrane helix</keyword>
<organism evidence="2 3">
    <name type="scientific">Candidatus Sulfurimonas baltica</name>
    <dbReference type="NCBI Taxonomy" id="2740404"/>
    <lineage>
        <taxon>Bacteria</taxon>
        <taxon>Pseudomonadati</taxon>
        <taxon>Campylobacterota</taxon>
        <taxon>Epsilonproteobacteria</taxon>
        <taxon>Campylobacterales</taxon>
        <taxon>Sulfurimonadaceae</taxon>
        <taxon>Sulfurimonas</taxon>
    </lineage>
</organism>
<keyword evidence="1" id="KW-0812">Transmembrane</keyword>
<accession>A0A7S7LTX3</accession>
<feature type="transmembrane region" description="Helical" evidence="1">
    <location>
        <begin position="6"/>
        <end position="30"/>
    </location>
</feature>
<protein>
    <submittedName>
        <fullName evidence="2">Type II secretion system protein</fullName>
    </submittedName>
</protein>
<evidence type="ECO:0000313" key="2">
    <source>
        <dbReference type="EMBL" id="QOY51295.1"/>
    </source>
</evidence>
<dbReference type="KEGG" id="sbal:HUE88_09165"/>
<evidence type="ECO:0000313" key="3">
    <source>
        <dbReference type="Proteomes" id="UP000593994"/>
    </source>
</evidence>
<dbReference type="Proteomes" id="UP000593994">
    <property type="component" value="Chromosome"/>
</dbReference>
<gene>
    <name evidence="2" type="ORF">HUE88_09165</name>
</gene>
<evidence type="ECO:0000256" key="1">
    <source>
        <dbReference type="SAM" id="Phobius"/>
    </source>
</evidence>
<reference evidence="2 3" key="1">
    <citation type="submission" date="2020-05" db="EMBL/GenBank/DDBJ databases">
        <title>Sulfurimonas marisnigri, sp. nov., and Sulfurimonas baltica, sp. nov., manganese oxide reducing chemolithoautotrophs of the class Epsilonproteobacteria isolated from the pelagic redoxclines of the Black and Baltic Seas and emended description of the genus Sulfurimonas.</title>
        <authorList>
            <person name="Henkel J.V."/>
            <person name="Laudan C."/>
            <person name="Werner J."/>
            <person name="Neu T."/>
            <person name="Plewe S."/>
            <person name="Sproer C."/>
            <person name="Bunk B."/>
            <person name="Schulz-Vogt H.N."/>
        </authorList>
    </citation>
    <scope>NUCLEOTIDE SEQUENCE [LARGE SCALE GENOMIC DNA]</scope>
    <source>
        <strain evidence="2 3">GD2</strain>
    </source>
</reference>
<name>A0A7S7LTX3_9BACT</name>
<dbReference type="AlphaFoldDB" id="A0A7S7LTX3"/>
<proteinExistence type="predicted"/>
<keyword evidence="1" id="KW-0472">Membrane</keyword>
<sequence>MRKGYFLVEAMIAIIITGIVAGAFTMMNYYTKIQSDLLKQQNTKTLLEVIRSRLINLSSDPDRDSYFELLKEDANNTLPVSVGIGVDAWGKAIYYSTIDLGDTNLIDSTYANTNTSISPNSNIAGRLISYGQDSTLDTNATHTSSQGDDIMLEIGVGEINHFKLYGSSEIITETRGYNSAIVSATEPTTPINGALWYDTSISKLKIYSQTDANWTNLN</sequence>
<dbReference type="EMBL" id="CP054492">
    <property type="protein sequence ID" value="QOY51295.1"/>
    <property type="molecule type" value="Genomic_DNA"/>
</dbReference>
<keyword evidence="3" id="KW-1185">Reference proteome</keyword>
<dbReference type="RefSeq" id="WP_194368407.1">
    <property type="nucleotide sequence ID" value="NZ_CP054492.1"/>
</dbReference>